<keyword evidence="2" id="KW-0472">Membrane</keyword>
<feature type="region of interest" description="Disordered" evidence="1">
    <location>
        <begin position="120"/>
        <end position="165"/>
    </location>
</feature>
<organism evidence="3 4">
    <name type="scientific">Pycnococcus provasolii</name>
    <dbReference type="NCBI Taxonomy" id="41880"/>
    <lineage>
        <taxon>Eukaryota</taxon>
        <taxon>Viridiplantae</taxon>
        <taxon>Chlorophyta</taxon>
        <taxon>Pseudoscourfieldiophyceae</taxon>
        <taxon>Pseudoscourfieldiales</taxon>
        <taxon>Pycnococcaceae</taxon>
        <taxon>Pycnococcus</taxon>
    </lineage>
</organism>
<feature type="transmembrane region" description="Helical" evidence="2">
    <location>
        <begin position="76"/>
        <end position="95"/>
    </location>
</feature>
<gene>
    <name evidence="3" type="ORF">PPROV_000537500</name>
</gene>
<dbReference type="EMBL" id="BNJQ01000013">
    <property type="protein sequence ID" value="GHP06630.1"/>
    <property type="molecule type" value="Genomic_DNA"/>
</dbReference>
<sequence length="224" mass="24029">MMSQSRSGSTRGRGPLPAQAAGGAAGNNGGVGPGLLVSHHSYTPKDKKHQKRSLNVLSFLWLKGYAFEPLRRSPKFVFAAFFTFLLLVAVYRLALTGAPGLHDSSSHEVEDASLIPLDESYEEPTGENNPPSSSSSSSSSSEDDDPDDAYATPWSADADDLDSSSKHQLPKTALLHKISSIVKKSKPALVFQQGCRELVAGQTLMDDGNIHETQIASKQETDVM</sequence>
<evidence type="ECO:0000313" key="3">
    <source>
        <dbReference type="EMBL" id="GHP06630.1"/>
    </source>
</evidence>
<feature type="compositionally biased region" description="Low complexity" evidence="1">
    <location>
        <begin position="1"/>
        <end position="22"/>
    </location>
</feature>
<comment type="caution">
    <text evidence="3">The sequence shown here is derived from an EMBL/GenBank/DDBJ whole genome shotgun (WGS) entry which is preliminary data.</text>
</comment>
<keyword evidence="2" id="KW-1133">Transmembrane helix</keyword>
<evidence type="ECO:0000313" key="4">
    <source>
        <dbReference type="Proteomes" id="UP000660262"/>
    </source>
</evidence>
<evidence type="ECO:0000256" key="2">
    <source>
        <dbReference type="SAM" id="Phobius"/>
    </source>
</evidence>
<feature type="region of interest" description="Disordered" evidence="1">
    <location>
        <begin position="1"/>
        <end position="27"/>
    </location>
</feature>
<keyword evidence="4" id="KW-1185">Reference proteome</keyword>
<protein>
    <submittedName>
        <fullName evidence="3">Uncharacterized protein</fullName>
    </submittedName>
</protein>
<proteinExistence type="predicted"/>
<evidence type="ECO:0000256" key="1">
    <source>
        <dbReference type="SAM" id="MobiDB-lite"/>
    </source>
</evidence>
<accession>A0A830HLD5</accession>
<reference evidence="3" key="1">
    <citation type="submission" date="2020-10" db="EMBL/GenBank/DDBJ databases">
        <title>Unveiling of a novel bifunctional photoreceptor, Dualchrome1, isolated from a cosmopolitan green alga.</title>
        <authorList>
            <person name="Suzuki S."/>
            <person name="Kawachi M."/>
        </authorList>
    </citation>
    <scope>NUCLEOTIDE SEQUENCE</scope>
    <source>
        <strain evidence="3">NIES 2893</strain>
    </source>
</reference>
<name>A0A830HLD5_9CHLO</name>
<dbReference type="AlphaFoldDB" id="A0A830HLD5"/>
<dbReference type="Proteomes" id="UP000660262">
    <property type="component" value="Unassembled WGS sequence"/>
</dbReference>
<feature type="compositionally biased region" description="Low complexity" evidence="1">
    <location>
        <begin position="130"/>
        <end position="140"/>
    </location>
</feature>
<keyword evidence="2" id="KW-0812">Transmembrane</keyword>